<dbReference type="RefSeq" id="WP_265723487.1">
    <property type="nucleotide sequence ID" value="NZ_JAPIVK010000053.1"/>
</dbReference>
<keyword evidence="2" id="KW-1185">Reference proteome</keyword>
<gene>
    <name evidence="1" type="ORF">ACFSKX_18245</name>
</gene>
<reference evidence="2" key="1">
    <citation type="journal article" date="2019" name="Int. J. Syst. Evol. Microbiol.">
        <title>The Global Catalogue of Microorganisms (GCM) 10K type strain sequencing project: providing services to taxonomists for standard genome sequencing and annotation.</title>
        <authorList>
            <consortium name="The Broad Institute Genomics Platform"/>
            <consortium name="The Broad Institute Genome Sequencing Center for Infectious Disease"/>
            <person name="Wu L."/>
            <person name="Ma J."/>
        </authorList>
    </citation>
    <scope>NUCLEOTIDE SEQUENCE [LARGE SCALE GENOMIC DNA]</scope>
    <source>
        <strain evidence="2">KCTC 12848</strain>
    </source>
</reference>
<proteinExistence type="predicted"/>
<dbReference type="Pfam" id="PF20227">
    <property type="entry name" value="DUF6586"/>
    <property type="match status" value="1"/>
</dbReference>
<name>A0ABW5EJB2_9GAMM</name>
<accession>A0ABW5EJB2</accession>
<comment type="caution">
    <text evidence="1">The sequence shown here is derived from an EMBL/GenBank/DDBJ whole genome shotgun (WGS) entry which is preliminary data.</text>
</comment>
<sequence length="161" mass="17699">MSNPYTGTVAAALRKSELLLAVECEAPLQRAALHEAAVLQLWRAYRAFLAELAYQLQLNSEPESAQALAERAAAFGVTCGAAVELSELDVDPDSWLAQLQAAWVELWNFSSESGGQRPANLIPLQNLSATGPVELSEEVLRQWHTGLAELVRRQRAQSEEW</sequence>
<protein>
    <submittedName>
        <fullName evidence="1">DUF6586 family protein</fullName>
    </submittedName>
</protein>
<dbReference type="InterPro" id="IPR046493">
    <property type="entry name" value="DUF6586"/>
</dbReference>
<dbReference type="Proteomes" id="UP001597425">
    <property type="component" value="Unassembled WGS sequence"/>
</dbReference>
<evidence type="ECO:0000313" key="2">
    <source>
        <dbReference type="Proteomes" id="UP001597425"/>
    </source>
</evidence>
<dbReference type="EMBL" id="JBHUJD010000038">
    <property type="protein sequence ID" value="MFD2312363.1"/>
    <property type="molecule type" value="Genomic_DNA"/>
</dbReference>
<evidence type="ECO:0000313" key="1">
    <source>
        <dbReference type="EMBL" id="MFD2312363.1"/>
    </source>
</evidence>
<organism evidence="1 2">
    <name type="scientific">Microbulbifer halophilus</name>
    <dbReference type="NCBI Taxonomy" id="453963"/>
    <lineage>
        <taxon>Bacteria</taxon>
        <taxon>Pseudomonadati</taxon>
        <taxon>Pseudomonadota</taxon>
        <taxon>Gammaproteobacteria</taxon>
        <taxon>Cellvibrionales</taxon>
        <taxon>Microbulbiferaceae</taxon>
        <taxon>Microbulbifer</taxon>
    </lineage>
</organism>